<dbReference type="STRING" id="314287.GB2207_11493"/>
<sequence length="55" mass="6037">MLKGMQHSLKVATELKELINVERVSGAQQLQTIWGELLDSNVAASRGLMVSLLDN</sequence>
<dbReference type="EMBL" id="AAPI01000003">
    <property type="protein sequence ID" value="EAS47238.1"/>
    <property type="molecule type" value="Genomic_DNA"/>
</dbReference>
<dbReference type="HOGENOM" id="CLU_3025757_0_0_6"/>
<dbReference type="Proteomes" id="UP000005555">
    <property type="component" value="Unassembled WGS sequence"/>
</dbReference>
<protein>
    <submittedName>
        <fullName evidence="1">Uncharacterized protein</fullName>
    </submittedName>
</protein>
<evidence type="ECO:0000313" key="2">
    <source>
        <dbReference type="Proteomes" id="UP000005555"/>
    </source>
</evidence>
<accession>Q1YSG8</accession>
<dbReference type="AlphaFoldDB" id="Q1YSG8"/>
<reference evidence="1 2" key="1">
    <citation type="submission" date="2006-03" db="EMBL/GenBank/DDBJ databases">
        <authorList>
            <person name="Giovannoni S.J."/>
            <person name="Cho J.-C."/>
            <person name="Ferriera S."/>
            <person name="Johnson J."/>
            <person name="Kravitz S."/>
            <person name="Halpern A."/>
            <person name="Remington K."/>
            <person name="Beeson K."/>
            <person name="Tran B."/>
            <person name="Rogers Y.-H."/>
            <person name="Friedman R."/>
            <person name="Venter J.C."/>
        </authorList>
    </citation>
    <scope>NUCLEOTIDE SEQUENCE [LARGE SCALE GENOMIC DNA]</scope>
    <source>
        <strain evidence="1 2">HTCC2207</strain>
    </source>
</reference>
<gene>
    <name evidence="1" type="ORF">GB2207_11493</name>
</gene>
<organism evidence="1 2">
    <name type="scientific">gamma proteobacterium HTCC2207</name>
    <dbReference type="NCBI Taxonomy" id="314287"/>
    <lineage>
        <taxon>Bacteria</taxon>
        <taxon>Pseudomonadati</taxon>
        <taxon>Pseudomonadota</taxon>
        <taxon>Gammaproteobacteria</taxon>
        <taxon>Cellvibrionales</taxon>
        <taxon>Porticoccaceae</taxon>
        <taxon>SAR92 clade</taxon>
    </lineage>
</organism>
<comment type="caution">
    <text evidence="1">The sequence shown here is derived from an EMBL/GenBank/DDBJ whole genome shotgun (WGS) entry which is preliminary data.</text>
</comment>
<name>Q1YSG8_9GAMM</name>
<proteinExistence type="predicted"/>
<keyword evidence="2" id="KW-1185">Reference proteome</keyword>
<evidence type="ECO:0000313" key="1">
    <source>
        <dbReference type="EMBL" id="EAS47238.1"/>
    </source>
</evidence>